<feature type="region of interest" description="Disordered" evidence="1">
    <location>
        <begin position="769"/>
        <end position="788"/>
    </location>
</feature>
<name>A0AAD1XX19_EUPCR</name>
<dbReference type="Proteomes" id="UP001295684">
    <property type="component" value="Unassembled WGS sequence"/>
</dbReference>
<organism evidence="2 3">
    <name type="scientific">Euplotes crassus</name>
    <dbReference type="NCBI Taxonomy" id="5936"/>
    <lineage>
        <taxon>Eukaryota</taxon>
        <taxon>Sar</taxon>
        <taxon>Alveolata</taxon>
        <taxon>Ciliophora</taxon>
        <taxon>Intramacronucleata</taxon>
        <taxon>Spirotrichea</taxon>
        <taxon>Hypotrichia</taxon>
        <taxon>Euplotida</taxon>
        <taxon>Euplotidae</taxon>
        <taxon>Moneuplotes</taxon>
    </lineage>
</organism>
<feature type="region of interest" description="Disordered" evidence="1">
    <location>
        <begin position="594"/>
        <end position="616"/>
    </location>
</feature>
<feature type="compositionally biased region" description="Polar residues" evidence="1">
    <location>
        <begin position="147"/>
        <end position="165"/>
    </location>
</feature>
<comment type="caution">
    <text evidence="2">The sequence shown here is derived from an EMBL/GenBank/DDBJ whole genome shotgun (WGS) entry which is preliminary data.</text>
</comment>
<gene>
    <name evidence="2" type="ORF">ECRASSUSDP1_LOCUS22108</name>
</gene>
<reference evidence="2" key="1">
    <citation type="submission" date="2023-07" db="EMBL/GenBank/DDBJ databases">
        <authorList>
            <consortium name="AG Swart"/>
            <person name="Singh M."/>
            <person name="Singh A."/>
            <person name="Seah K."/>
            <person name="Emmerich C."/>
        </authorList>
    </citation>
    <scope>NUCLEOTIDE SEQUENCE</scope>
    <source>
        <strain evidence="2">DP1</strain>
    </source>
</reference>
<sequence length="903" mass="104371">MENPSSTQGNEQAFDPEVLTNAFDQFNFSQNSIWGNYDQDNNFQDQDLSLQQTILTQNGYGISKGDDEDSSTFHYKYSNHESYSNKSHSPQSFSQKPLISNSGLAGSQEYLEMNKNELQNSLQPLDAQELKKSRSSNMAACGISVPHQLQRNGTLQNTPSPTGQHRISPKMISDQKGGKRQSMLNKSGRVLTCVVVPMDPDVKPYQINIKVKGNETSLKQVFTEDYFYWKKVFKGYSPTEPPGYSVYRKQLKGDQYPNQILQVLLLKCEGHKFPRNPNAHPFELHCETLFYGPLVVAINMKEQPYSLCDFSLEDVENLHELNKEFELEKPQPLDLKNYKKCVPEYHLPDPLLNIDVAEENAKMRFVFDYFNKNCSKREQLNMRPAPVNLEDMMTKLDKESFYIYRFKTEMCPHINMKHNYKDCLYFHNMKDYRRKPDFIRYYPENCVNGTNCPNNPFCDMSHSLFESLYHPLKYKVNNCDKMVHDMQNSVVVCIRGDRCAFYHDENDRRKIASNGCKLNVNEEDIKSSSKGTNTKFQNQKFEQKRFAPFSPFEEVSSDVDVYQRKHARTDYMMNPLPSLSRPVAVGVSQRTSQFGENSSNYSFNQNSHMDSHHFDSGNMNQIQYKISPSERESYRDSPEIPQCASDSYNTPIYNNHLFDGNTIPSRQHSYSENAAYPFNRQYSRGNFMPMYSPMDVKGRPNYSVKFNNPSPSYERHTMESTTPSSEMLGNQFSGKIEADPFKYLSNEGNPYERRADSLKYSAPPGLSGIKYKVHQGSDRSDSRSQNGFAEQLNEKLQSNQIYKTQRKITEDHEFENISQKSYQEDNASKPKRSKMCKNSVGFIPKHLRDAPQAALPDEITDFVDNLFSSRKASRADEEEVNPTAPTEQEKLIEQDFNKLIDEY</sequence>
<dbReference type="EMBL" id="CAMPGE010022641">
    <property type="protein sequence ID" value="CAI2380670.1"/>
    <property type="molecule type" value="Genomic_DNA"/>
</dbReference>
<proteinExistence type="predicted"/>
<feature type="region of interest" description="Disordered" evidence="1">
    <location>
        <begin position="145"/>
        <end position="180"/>
    </location>
</feature>
<feature type="compositionally biased region" description="Polar residues" evidence="1">
    <location>
        <begin position="594"/>
        <end position="608"/>
    </location>
</feature>
<accession>A0AAD1XX19</accession>
<evidence type="ECO:0000313" key="3">
    <source>
        <dbReference type="Proteomes" id="UP001295684"/>
    </source>
</evidence>
<evidence type="ECO:0000256" key="1">
    <source>
        <dbReference type="SAM" id="MobiDB-lite"/>
    </source>
</evidence>
<feature type="region of interest" description="Disordered" evidence="1">
    <location>
        <begin position="870"/>
        <end position="894"/>
    </location>
</feature>
<dbReference type="AlphaFoldDB" id="A0AAD1XX19"/>
<keyword evidence="3" id="KW-1185">Reference proteome</keyword>
<protein>
    <submittedName>
        <fullName evidence="2">Uncharacterized protein</fullName>
    </submittedName>
</protein>
<evidence type="ECO:0000313" key="2">
    <source>
        <dbReference type="EMBL" id="CAI2380670.1"/>
    </source>
</evidence>